<dbReference type="Proteomes" id="UP000233417">
    <property type="component" value="Unassembled WGS sequence"/>
</dbReference>
<dbReference type="Gene3D" id="3.40.50.150">
    <property type="entry name" value="Vaccinia Virus protein VP39"/>
    <property type="match status" value="1"/>
</dbReference>
<dbReference type="GO" id="GO:0030488">
    <property type="term" value="P:tRNA methylation"/>
    <property type="evidence" value="ECO:0007669"/>
    <property type="project" value="TreeGrafter"/>
</dbReference>
<dbReference type="PANTHER" id="PTHR14911:SF13">
    <property type="entry name" value="TRNA (GUANINE(6)-N2)-METHYLTRANSFERASE THUMP3"/>
    <property type="match status" value="1"/>
</dbReference>
<name>A0A2N2F449_9BACT</name>
<keyword evidence="1" id="KW-0812">Transmembrane</keyword>
<dbReference type="InterPro" id="IPR029063">
    <property type="entry name" value="SAM-dependent_MTases_sf"/>
</dbReference>
<organism evidence="3 4">
    <name type="scientific">Candidatus Dojkabacteria bacterium HGW-Dojkabacteria-1</name>
    <dbReference type="NCBI Taxonomy" id="2013761"/>
    <lineage>
        <taxon>Bacteria</taxon>
        <taxon>Candidatus Dojkabacteria</taxon>
    </lineage>
</organism>
<keyword evidence="1" id="KW-0472">Membrane</keyword>
<evidence type="ECO:0000313" key="4">
    <source>
        <dbReference type="Proteomes" id="UP000233417"/>
    </source>
</evidence>
<evidence type="ECO:0000256" key="1">
    <source>
        <dbReference type="SAM" id="Phobius"/>
    </source>
</evidence>
<dbReference type="InterPro" id="IPR000241">
    <property type="entry name" value="RlmKL-like_Mtase"/>
</dbReference>
<dbReference type="AlphaFoldDB" id="A0A2N2F449"/>
<protein>
    <recommendedName>
        <fullName evidence="2">Ribosomal RNA large subunit methyltransferase K/L-like methyltransferase domain-containing protein</fullName>
    </recommendedName>
</protein>
<accession>A0A2N2F449</accession>
<proteinExistence type="predicted"/>
<sequence>MISPVYGLSRWAYLSSCLTIIPFGICIFHVVYYPSMYLSMYTLKFLPGTKDYVLRDLMSKYPESKVVKVSEGSLIFQYKDNNIEIFRNLLSPTHIEDSSGRILNLSRRPWRKDFVSAGINPSLAYILCMIADLKSEDILLDPFCGSSTIPITGIKYFNIKKSISSDISGKAIDSSLSNFQKAGIPTRRYKLFKSDISELKLNKRNIDKIVSNLPFGIRVGSHDKNEKIYYELEKVAEKLLRKRGVLVLLTQEKTLLRKVFKNWKIESVLCVNEGGLLPEVFKIRRKS</sequence>
<reference evidence="3 4" key="1">
    <citation type="journal article" date="2017" name="ISME J.">
        <title>Potential for microbial H2 and metal transformations associated with novel bacteria and archaea in deep terrestrial subsurface sediments.</title>
        <authorList>
            <person name="Hernsdorf A.W."/>
            <person name="Amano Y."/>
            <person name="Miyakawa K."/>
            <person name="Ise K."/>
            <person name="Suzuki Y."/>
            <person name="Anantharaman K."/>
            <person name="Probst A."/>
            <person name="Burstein D."/>
            <person name="Thomas B.C."/>
            <person name="Banfield J.F."/>
        </authorList>
    </citation>
    <scope>NUCLEOTIDE SEQUENCE [LARGE SCALE GENOMIC DNA]</scope>
    <source>
        <strain evidence="3">HGW-Dojkabacteria-1</strain>
    </source>
</reference>
<dbReference type="EMBL" id="PHAO01000001">
    <property type="protein sequence ID" value="PKN02926.1"/>
    <property type="molecule type" value="Genomic_DNA"/>
</dbReference>
<evidence type="ECO:0000259" key="2">
    <source>
        <dbReference type="Pfam" id="PF01170"/>
    </source>
</evidence>
<comment type="caution">
    <text evidence="3">The sequence shown here is derived from an EMBL/GenBank/DDBJ whole genome shotgun (WGS) entry which is preliminary data.</text>
</comment>
<dbReference type="PANTHER" id="PTHR14911">
    <property type="entry name" value="THUMP DOMAIN-CONTAINING"/>
    <property type="match status" value="1"/>
</dbReference>
<feature type="transmembrane region" description="Helical" evidence="1">
    <location>
        <begin position="12"/>
        <end position="33"/>
    </location>
</feature>
<dbReference type="GO" id="GO:0016423">
    <property type="term" value="F:tRNA (guanine) methyltransferase activity"/>
    <property type="evidence" value="ECO:0007669"/>
    <property type="project" value="TreeGrafter"/>
</dbReference>
<keyword evidence="1" id="KW-1133">Transmembrane helix</keyword>
<dbReference type="SUPFAM" id="SSF53335">
    <property type="entry name" value="S-adenosyl-L-methionine-dependent methyltransferases"/>
    <property type="match status" value="1"/>
</dbReference>
<feature type="domain" description="Ribosomal RNA large subunit methyltransferase K/L-like methyltransferase" evidence="2">
    <location>
        <begin position="108"/>
        <end position="268"/>
    </location>
</feature>
<dbReference type="Pfam" id="PF01170">
    <property type="entry name" value="UPF0020"/>
    <property type="match status" value="1"/>
</dbReference>
<gene>
    <name evidence="3" type="ORF">CVU76_02785</name>
</gene>
<evidence type="ECO:0000313" key="3">
    <source>
        <dbReference type="EMBL" id="PKN02926.1"/>
    </source>
</evidence>